<proteinExistence type="predicted"/>
<dbReference type="Proteomes" id="UP000813444">
    <property type="component" value="Unassembled WGS sequence"/>
</dbReference>
<accession>A0A8K0SIY5</accession>
<feature type="chain" id="PRO_5035419378" description="Alkaline foam protein B" evidence="1">
    <location>
        <begin position="18"/>
        <end position="151"/>
    </location>
</feature>
<dbReference type="Pfam" id="PF04681">
    <property type="entry name" value="Bys1"/>
    <property type="match status" value="1"/>
</dbReference>
<comment type="caution">
    <text evidence="2">The sequence shown here is derived from an EMBL/GenBank/DDBJ whole genome shotgun (WGS) entry which is preliminary data.</text>
</comment>
<organism evidence="2 3">
    <name type="scientific">Stachybotrys elegans</name>
    <dbReference type="NCBI Taxonomy" id="80388"/>
    <lineage>
        <taxon>Eukaryota</taxon>
        <taxon>Fungi</taxon>
        <taxon>Dikarya</taxon>
        <taxon>Ascomycota</taxon>
        <taxon>Pezizomycotina</taxon>
        <taxon>Sordariomycetes</taxon>
        <taxon>Hypocreomycetidae</taxon>
        <taxon>Hypocreales</taxon>
        <taxon>Stachybotryaceae</taxon>
        <taxon>Stachybotrys</taxon>
    </lineage>
</organism>
<sequence length="151" mass="16291">MKFSMITAAAILGLASAQQAIVINGCKETVYVQSVPFDGSKSGSLTTLAPGKSFTEEFRKGGSTVKIAKNKNLDKPLFFGYSSSFNPDYSYYELSSEWGNPFLGSHNSLSAGPNCPMFDCKANDAACYSTPQHERNLGCKKPARVTAHLCK</sequence>
<feature type="signal peptide" evidence="1">
    <location>
        <begin position="1"/>
        <end position="17"/>
    </location>
</feature>
<protein>
    <recommendedName>
        <fullName evidence="4">Alkaline foam protein B</fullName>
    </recommendedName>
</protein>
<dbReference type="EMBL" id="JAGPNK010000012">
    <property type="protein sequence ID" value="KAH7310783.1"/>
    <property type="molecule type" value="Genomic_DNA"/>
</dbReference>
<dbReference type="OrthoDB" id="3682664at2759"/>
<keyword evidence="3" id="KW-1185">Reference proteome</keyword>
<dbReference type="AlphaFoldDB" id="A0A8K0SIY5"/>
<evidence type="ECO:0000256" key="1">
    <source>
        <dbReference type="SAM" id="SignalP"/>
    </source>
</evidence>
<reference evidence="2" key="1">
    <citation type="journal article" date="2021" name="Nat. Commun.">
        <title>Genetic determinants of endophytism in the Arabidopsis root mycobiome.</title>
        <authorList>
            <person name="Mesny F."/>
            <person name="Miyauchi S."/>
            <person name="Thiergart T."/>
            <person name="Pickel B."/>
            <person name="Atanasova L."/>
            <person name="Karlsson M."/>
            <person name="Huettel B."/>
            <person name="Barry K.W."/>
            <person name="Haridas S."/>
            <person name="Chen C."/>
            <person name="Bauer D."/>
            <person name="Andreopoulos W."/>
            <person name="Pangilinan J."/>
            <person name="LaButti K."/>
            <person name="Riley R."/>
            <person name="Lipzen A."/>
            <person name="Clum A."/>
            <person name="Drula E."/>
            <person name="Henrissat B."/>
            <person name="Kohler A."/>
            <person name="Grigoriev I.V."/>
            <person name="Martin F.M."/>
            <person name="Hacquard S."/>
        </authorList>
    </citation>
    <scope>NUCLEOTIDE SEQUENCE</scope>
    <source>
        <strain evidence="2">MPI-CAGE-CH-0235</strain>
    </source>
</reference>
<keyword evidence="1" id="KW-0732">Signal</keyword>
<dbReference type="InterPro" id="IPR006771">
    <property type="entry name" value="CetA-like"/>
</dbReference>
<evidence type="ECO:0000313" key="3">
    <source>
        <dbReference type="Proteomes" id="UP000813444"/>
    </source>
</evidence>
<name>A0A8K0SIY5_9HYPO</name>
<evidence type="ECO:0008006" key="4">
    <source>
        <dbReference type="Google" id="ProtNLM"/>
    </source>
</evidence>
<gene>
    <name evidence="2" type="ORF">B0I35DRAFT_453115</name>
</gene>
<evidence type="ECO:0000313" key="2">
    <source>
        <dbReference type="EMBL" id="KAH7310783.1"/>
    </source>
</evidence>